<dbReference type="InterPro" id="IPR002678">
    <property type="entry name" value="DUF34/NIF3"/>
</dbReference>
<dbReference type="STRING" id="573061.Clocel_1461"/>
<dbReference type="Pfam" id="PF01784">
    <property type="entry name" value="DUF34_NIF3"/>
    <property type="match status" value="1"/>
</dbReference>
<feature type="binding site" evidence="4">
    <location>
        <position position="232"/>
    </location>
    <ligand>
        <name>a divalent metal cation</name>
        <dbReference type="ChEBI" id="CHEBI:60240"/>
        <label>1</label>
    </ligand>
</feature>
<dbReference type="GO" id="GO:0046872">
    <property type="term" value="F:metal ion binding"/>
    <property type="evidence" value="ECO:0007669"/>
    <property type="project" value="UniProtKB-KW"/>
</dbReference>
<name>D9SW70_CLOC7</name>
<protein>
    <recommendedName>
        <fullName evidence="2">GTP cyclohydrolase 1 type 2 homolog</fullName>
    </recommendedName>
</protein>
<dbReference type="GO" id="GO:0005737">
    <property type="term" value="C:cytoplasm"/>
    <property type="evidence" value="ECO:0007669"/>
    <property type="project" value="TreeGrafter"/>
</dbReference>
<gene>
    <name evidence="5" type="ordered locus">Clocel_1461</name>
</gene>
<dbReference type="eggNOG" id="COG0327">
    <property type="taxonomic scope" value="Bacteria"/>
</dbReference>
<keyword evidence="6" id="KW-1185">Reference proteome</keyword>
<dbReference type="AlphaFoldDB" id="D9SW70"/>
<dbReference type="FunFam" id="3.40.1390.30:FF:000001">
    <property type="entry name" value="GTP cyclohydrolase 1 type 2"/>
    <property type="match status" value="1"/>
</dbReference>
<feature type="binding site" evidence="4">
    <location>
        <position position="64"/>
    </location>
    <ligand>
        <name>a divalent metal cation</name>
        <dbReference type="ChEBI" id="CHEBI:60240"/>
        <label>2</label>
    </ligand>
</feature>
<feature type="binding site" evidence="4">
    <location>
        <position position="103"/>
    </location>
    <ligand>
        <name>a divalent metal cation</name>
        <dbReference type="ChEBI" id="CHEBI:60240"/>
        <label>1</label>
    </ligand>
</feature>
<dbReference type="EMBL" id="CP002160">
    <property type="protein sequence ID" value="ADL51214.1"/>
    <property type="molecule type" value="Genomic_DNA"/>
</dbReference>
<sequence length="269" mass="30406">MKVYELEKEFEAVAPTYLKEDYDNVGLMIGDTEAEIENILVALDCTKEVISEAKEMNCQMIYSHHPLLFRKPSSITTKTLLGTKIIELIKNDIALYSAHTNLDSVEQGINDSLVKLLGFESGIVMDLNRKAMAKGYECGIGRLIELETPITLKELLERINTNFSDAPIRYSGTLEKEIKVIAVINGSGMDFFQRAKELGADAIITGDTTYHFVSDYTEEDIAIIDMEHFYSEWQGLKLVAKTIEEKLKDKKVNIIISEKSKSPYKIFKT</sequence>
<feature type="binding site" evidence="4">
    <location>
        <position position="228"/>
    </location>
    <ligand>
        <name>a divalent metal cation</name>
        <dbReference type="ChEBI" id="CHEBI:60240"/>
        <label>1</label>
    </ligand>
</feature>
<dbReference type="RefSeq" id="WP_010075919.1">
    <property type="nucleotide sequence ID" value="NC_014393.1"/>
</dbReference>
<dbReference type="NCBIfam" id="TIGR00486">
    <property type="entry name" value="YbgI_SA1388"/>
    <property type="match status" value="1"/>
</dbReference>
<dbReference type="HOGENOM" id="CLU_037423_2_0_9"/>
<feature type="binding site" evidence="4">
    <location>
        <position position="65"/>
    </location>
    <ligand>
        <name>a divalent metal cation</name>
        <dbReference type="ChEBI" id="CHEBI:60240"/>
        <label>1</label>
    </ligand>
</feature>
<evidence type="ECO:0000256" key="3">
    <source>
        <dbReference type="ARBA" id="ARBA00022723"/>
    </source>
</evidence>
<evidence type="ECO:0000256" key="2">
    <source>
        <dbReference type="ARBA" id="ARBA00022112"/>
    </source>
</evidence>
<dbReference type="Gene3D" id="3.40.1390.30">
    <property type="entry name" value="NIF3 (NGG1p interacting factor 3)-like"/>
    <property type="match status" value="2"/>
</dbReference>
<dbReference type="OrthoDB" id="9792792at2"/>
<evidence type="ECO:0000313" key="6">
    <source>
        <dbReference type="Proteomes" id="UP000002730"/>
    </source>
</evidence>
<evidence type="ECO:0000313" key="5">
    <source>
        <dbReference type="EMBL" id="ADL51214.1"/>
    </source>
</evidence>
<dbReference type="KEGG" id="ccb:Clocel_1461"/>
<dbReference type="PANTHER" id="PTHR13799">
    <property type="entry name" value="NGG1 INTERACTING FACTOR 3"/>
    <property type="match status" value="1"/>
</dbReference>
<keyword evidence="3 4" id="KW-0479">Metal-binding</keyword>
<evidence type="ECO:0000256" key="4">
    <source>
        <dbReference type="PIRSR" id="PIRSR602678-1"/>
    </source>
</evidence>
<dbReference type="SUPFAM" id="SSF102705">
    <property type="entry name" value="NIF3 (NGG1p interacting factor 3)-like"/>
    <property type="match status" value="1"/>
</dbReference>
<dbReference type="PANTHER" id="PTHR13799:SF14">
    <property type="entry name" value="GTP CYCLOHYDROLASE 1 TYPE 2 HOMOLOG"/>
    <property type="match status" value="1"/>
</dbReference>
<dbReference type="Proteomes" id="UP000002730">
    <property type="component" value="Chromosome"/>
</dbReference>
<evidence type="ECO:0000256" key="1">
    <source>
        <dbReference type="ARBA" id="ARBA00006964"/>
    </source>
</evidence>
<dbReference type="InterPro" id="IPR036069">
    <property type="entry name" value="DUF34/NIF3_sf"/>
</dbReference>
<reference evidence="5 6" key="1">
    <citation type="submission" date="2010-08" db="EMBL/GenBank/DDBJ databases">
        <title>Complete sequence of Clostridium cellulovorans 743B.</title>
        <authorList>
            <consortium name="US DOE Joint Genome Institute"/>
            <person name="Lucas S."/>
            <person name="Copeland A."/>
            <person name="Lapidus A."/>
            <person name="Cheng J.-F."/>
            <person name="Bruce D."/>
            <person name="Goodwin L."/>
            <person name="Pitluck S."/>
            <person name="Chertkov O."/>
            <person name="Detter J.C."/>
            <person name="Han C."/>
            <person name="Tapia R."/>
            <person name="Land M."/>
            <person name="Hauser L."/>
            <person name="Chang Y.-J."/>
            <person name="Jeffries C."/>
            <person name="Kyrpides N."/>
            <person name="Ivanova N."/>
            <person name="Mikhailova N."/>
            <person name="Hemme C.L."/>
            <person name="Woyke T."/>
        </authorList>
    </citation>
    <scope>NUCLEOTIDE SEQUENCE [LARGE SCALE GENOMIC DNA]</scope>
    <source>
        <strain evidence="6">ATCC 35296 / DSM 3052 / OCM 3 / 743B</strain>
    </source>
</reference>
<organism evidence="5 6">
    <name type="scientific">Clostridium cellulovorans (strain ATCC 35296 / DSM 3052 / OCM 3 / 743B)</name>
    <dbReference type="NCBI Taxonomy" id="573061"/>
    <lineage>
        <taxon>Bacteria</taxon>
        <taxon>Bacillati</taxon>
        <taxon>Bacillota</taxon>
        <taxon>Clostridia</taxon>
        <taxon>Eubacteriales</taxon>
        <taxon>Clostridiaceae</taxon>
        <taxon>Clostridium</taxon>
    </lineage>
</organism>
<comment type="similarity">
    <text evidence="1">Belongs to the GTP cyclohydrolase I type 2/NIF3 family.</text>
</comment>
<accession>D9SW70</accession>
<proteinExistence type="inferred from homology"/>